<gene>
    <name evidence="1" type="ORF">AVEN_104336_1</name>
</gene>
<proteinExistence type="predicted"/>
<protein>
    <submittedName>
        <fullName evidence="1">Uncharacterized protein</fullName>
    </submittedName>
</protein>
<evidence type="ECO:0000313" key="2">
    <source>
        <dbReference type="Proteomes" id="UP000499080"/>
    </source>
</evidence>
<organism evidence="1 2">
    <name type="scientific">Araneus ventricosus</name>
    <name type="common">Orbweaver spider</name>
    <name type="synonym">Epeira ventricosa</name>
    <dbReference type="NCBI Taxonomy" id="182803"/>
    <lineage>
        <taxon>Eukaryota</taxon>
        <taxon>Metazoa</taxon>
        <taxon>Ecdysozoa</taxon>
        <taxon>Arthropoda</taxon>
        <taxon>Chelicerata</taxon>
        <taxon>Arachnida</taxon>
        <taxon>Araneae</taxon>
        <taxon>Araneomorphae</taxon>
        <taxon>Entelegynae</taxon>
        <taxon>Araneoidea</taxon>
        <taxon>Araneidae</taxon>
        <taxon>Araneus</taxon>
    </lineage>
</organism>
<dbReference type="EMBL" id="BGPR01000117">
    <property type="protein sequence ID" value="GBL96103.1"/>
    <property type="molecule type" value="Genomic_DNA"/>
</dbReference>
<sequence length="116" mass="13703">MYEELSAYKKSPNYMKAYQFCVEFNKNIRLGRNVNSENQKKKKMKVGYWKEVFKRLIYVVEFLASQKKKRKERCTNVINKMLQSENIDVFSAAEMIDKTRQTMVEMKSEGFSTGSG</sequence>
<keyword evidence="2" id="KW-1185">Reference proteome</keyword>
<dbReference type="AlphaFoldDB" id="A0A4Y2BVZ2"/>
<comment type="caution">
    <text evidence="1">The sequence shown here is derived from an EMBL/GenBank/DDBJ whole genome shotgun (WGS) entry which is preliminary data.</text>
</comment>
<accession>A0A4Y2BVZ2</accession>
<reference evidence="1 2" key="1">
    <citation type="journal article" date="2019" name="Sci. Rep.">
        <title>Orb-weaving spider Araneus ventricosus genome elucidates the spidroin gene catalogue.</title>
        <authorList>
            <person name="Kono N."/>
            <person name="Nakamura H."/>
            <person name="Ohtoshi R."/>
            <person name="Moran D.A.P."/>
            <person name="Shinohara A."/>
            <person name="Yoshida Y."/>
            <person name="Fujiwara M."/>
            <person name="Mori M."/>
            <person name="Tomita M."/>
            <person name="Arakawa K."/>
        </authorList>
    </citation>
    <scope>NUCLEOTIDE SEQUENCE [LARGE SCALE GENOMIC DNA]</scope>
</reference>
<name>A0A4Y2BVZ2_ARAVE</name>
<evidence type="ECO:0000313" key="1">
    <source>
        <dbReference type="EMBL" id="GBL96103.1"/>
    </source>
</evidence>
<dbReference type="Proteomes" id="UP000499080">
    <property type="component" value="Unassembled WGS sequence"/>
</dbReference>